<evidence type="ECO:0000259" key="2">
    <source>
        <dbReference type="Pfam" id="PF12890"/>
    </source>
</evidence>
<dbReference type="RefSeq" id="WP_213945882.1">
    <property type="nucleotide sequence ID" value="NZ_JAHCMY010000007.1"/>
</dbReference>
<protein>
    <submittedName>
        <fullName evidence="3">Dihydroorotase</fullName>
    </submittedName>
</protein>
<keyword evidence="4" id="KW-1185">Reference proteome</keyword>
<dbReference type="InterPro" id="IPR032466">
    <property type="entry name" value="Metal_Hydrolase"/>
</dbReference>
<dbReference type="PANTHER" id="PTHR43668:SF2">
    <property type="entry name" value="ALLANTOINASE"/>
    <property type="match status" value="1"/>
</dbReference>
<evidence type="ECO:0000313" key="3">
    <source>
        <dbReference type="EMBL" id="MBS9525032.1"/>
    </source>
</evidence>
<evidence type="ECO:0000313" key="4">
    <source>
        <dbReference type="Proteomes" id="UP001319104"/>
    </source>
</evidence>
<evidence type="ECO:0000256" key="1">
    <source>
        <dbReference type="ARBA" id="ARBA00022975"/>
    </source>
</evidence>
<dbReference type="GO" id="GO:0004151">
    <property type="term" value="F:dihydroorotase activity"/>
    <property type="evidence" value="ECO:0007669"/>
    <property type="project" value="InterPro"/>
</dbReference>
<dbReference type="Proteomes" id="UP001319104">
    <property type="component" value="Unassembled WGS sequence"/>
</dbReference>
<keyword evidence="1" id="KW-0665">Pyrimidine biosynthesis</keyword>
<dbReference type="AlphaFoldDB" id="A0AAP2CIY8"/>
<dbReference type="SUPFAM" id="SSF51556">
    <property type="entry name" value="Metallo-dependent hydrolases"/>
    <property type="match status" value="1"/>
</dbReference>
<proteinExistence type="predicted"/>
<dbReference type="GO" id="GO:0005737">
    <property type="term" value="C:cytoplasm"/>
    <property type="evidence" value="ECO:0007669"/>
    <property type="project" value="TreeGrafter"/>
</dbReference>
<dbReference type="CDD" id="cd01317">
    <property type="entry name" value="DHOase_IIa"/>
    <property type="match status" value="1"/>
</dbReference>
<gene>
    <name evidence="3" type="ORF">KI659_13515</name>
</gene>
<dbReference type="GO" id="GO:0046872">
    <property type="term" value="F:metal ion binding"/>
    <property type="evidence" value="ECO:0007669"/>
    <property type="project" value="InterPro"/>
</dbReference>
<reference evidence="3 4" key="1">
    <citation type="submission" date="2021-05" db="EMBL/GenBank/DDBJ databases">
        <authorList>
            <person name="Zhang Z.D."/>
            <person name="Osman G."/>
        </authorList>
    </citation>
    <scope>NUCLEOTIDE SEQUENCE [LARGE SCALE GENOMIC DNA]</scope>
    <source>
        <strain evidence="3 4">KCTC 32217</strain>
    </source>
</reference>
<name>A0AAP2CIY8_9BACT</name>
<dbReference type="InterPro" id="IPR024403">
    <property type="entry name" value="DHOase_cat"/>
</dbReference>
<feature type="domain" description="Dihydroorotase catalytic" evidence="2">
    <location>
        <begin position="55"/>
        <end position="234"/>
    </location>
</feature>
<dbReference type="Gene3D" id="2.30.40.10">
    <property type="entry name" value="Urease, subunit C, domain 1"/>
    <property type="match status" value="1"/>
</dbReference>
<organism evidence="3 4">
    <name type="scientific">Litoribacter ruber</name>
    <dbReference type="NCBI Taxonomy" id="702568"/>
    <lineage>
        <taxon>Bacteria</taxon>
        <taxon>Pseudomonadati</taxon>
        <taxon>Bacteroidota</taxon>
        <taxon>Cytophagia</taxon>
        <taxon>Cytophagales</taxon>
        <taxon>Cyclobacteriaceae</taxon>
        <taxon>Litoribacter</taxon>
    </lineage>
</organism>
<dbReference type="GO" id="GO:0006221">
    <property type="term" value="P:pyrimidine nucleotide biosynthetic process"/>
    <property type="evidence" value="ECO:0007669"/>
    <property type="project" value="UniProtKB-KW"/>
</dbReference>
<dbReference type="InterPro" id="IPR011059">
    <property type="entry name" value="Metal-dep_hydrolase_composite"/>
</dbReference>
<dbReference type="EMBL" id="JAHCMY010000007">
    <property type="protein sequence ID" value="MBS9525032.1"/>
    <property type="molecule type" value="Genomic_DNA"/>
</dbReference>
<accession>A0AAP2CIY8</accession>
<dbReference type="Pfam" id="PF12890">
    <property type="entry name" value="DHOase"/>
    <property type="match status" value="1"/>
</dbReference>
<comment type="caution">
    <text evidence="3">The sequence shown here is derived from an EMBL/GenBank/DDBJ whole genome shotgun (WGS) entry which is preliminary data.</text>
</comment>
<dbReference type="GO" id="GO:0006145">
    <property type="term" value="P:purine nucleobase catabolic process"/>
    <property type="evidence" value="ECO:0007669"/>
    <property type="project" value="TreeGrafter"/>
</dbReference>
<dbReference type="InterPro" id="IPR004722">
    <property type="entry name" value="DHOase"/>
</dbReference>
<dbReference type="PANTHER" id="PTHR43668">
    <property type="entry name" value="ALLANTOINASE"/>
    <property type="match status" value="1"/>
</dbReference>
<dbReference type="Gene3D" id="3.20.20.140">
    <property type="entry name" value="Metal-dependent hydrolases"/>
    <property type="match status" value="1"/>
</dbReference>
<dbReference type="SUPFAM" id="SSF51338">
    <property type="entry name" value="Composite domain of metallo-dependent hydrolases"/>
    <property type="match status" value="1"/>
</dbReference>
<dbReference type="InterPro" id="IPR050138">
    <property type="entry name" value="DHOase/Allantoinase_Hydrolase"/>
</dbReference>
<dbReference type="GO" id="GO:0004038">
    <property type="term" value="F:allantoinase activity"/>
    <property type="evidence" value="ECO:0007669"/>
    <property type="project" value="TreeGrafter"/>
</dbReference>
<sequence length="414" mass="45936">MAIIFQSLAIIDPSGIKDPSDFIFDEQNGLRELKGENIPADAVNIDCKGLYASQGWVDLNCFNGEPGLEYKEDLESLGEGLSKGGFVKAVLLPNTDPAIQTKSDVEFLKTRTKDFFSKIIIQGALTKDTKGEDFTEILDLANSGVKVFGDGLKPLANSDRLMKALQYLQKFDGIVFDHSYDPLLAIFGQMHEGEASTRLGMKGIPPLAEEVAIQKNIEILKYTGGRLHFQTVSTIKSVELIREAKKEGLAVTADVSLYQLLFSDEDLATFDTNMKVKPPFRGESEREALLGGLKDGTIDAIVSNHRPHDFDAKHIEFDFAGHGMLGLQTFLPGLIQLEKELGWPLLIEKVTSGPNKVLGESEDNSLVIFDPKKKWEFNSKTNTSKSNNSPWFGKELTGQVKYLINRNKYIKINE</sequence>